<name>A0ABN2Z0W7_9ACTN</name>
<organism evidence="2 3">
    <name type="scientific">Streptomyces synnematoformans</name>
    <dbReference type="NCBI Taxonomy" id="415721"/>
    <lineage>
        <taxon>Bacteria</taxon>
        <taxon>Bacillati</taxon>
        <taxon>Actinomycetota</taxon>
        <taxon>Actinomycetes</taxon>
        <taxon>Kitasatosporales</taxon>
        <taxon>Streptomycetaceae</taxon>
        <taxon>Streptomyces</taxon>
    </lineage>
</organism>
<feature type="region of interest" description="Disordered" evidence="1">
    <location>
        <begin position="1"/>
        <end position="20"/>
    </location>
</feature>
<comment type="caution">
    <text evidence="2">The sequence shown here is derived from an EMBL/GenBank/DDBJ whole genome shotgun (WGS) entry which is preliminary data.</text>
</comment>
<accession>A0ABN2Z0W7</accession>
<dbReference type="EMBL" id="BAAAPF010000165">
    <property type="protein sequence ID" value="GAA2135055.1"/>
    <property type="molecule type" value="Genomic_DNA"/>
</dbReference>
<sequence length="57" mass="6452">MNQEARSREGMKPRPSGRGEATLYVKGISVTYAMAKNVASPPRSSWVTDEPRREMRK</sequence>
<gene>
    <name evidence="2" type="ORF">GCM10009802_43770</name>
</gene>
<reference evidence="2 3" key="1">
    <citation type="journal article" date="2019" name="Int. J. Syst. Evol. Microbiol.">
        <title>The Global Catalogue of Microorganisms (GCM) 10K type strain sequencing project: providing services to taxonomists for standard genome sequencing and annotation.</title>
        <authorList>
            <consortium name="The Broad Institute Genomics Platform"/>
            <consortium name="The Broad Institute Genome Sequencing Center for Infectious Disease"/>
            <person name="Wu L."/>
            <person name="Ma J."/>
        </authorList>
    </citation>
    <scope>NUCLEOTIDE SEQUENCE [LARGE SCALE GENOMIC DNA]</scope>
    <source>
        <strain evidence="2 3">JCM 15481</strain>
    </source>
</reference>
<evidence type="ECO:0000256" key="1">
    <source>
        <dbReference type="SAM" id="MobiDB-lite"/>
    </source>
</evidence>
<evidence type="ECO:0000313" key="2">
    <source>
        <dbReference type="EMBL" id="GAA2135055.1"/>
    </source>
</evidence>
<feature type="region of interest" description="Disordered" evidence="1">
    <location>
        <begin position="36"/>
        <end position="57"/>
    </location>
</feature>
<evidence type="ECO:0000313" key="3">
    <source>
        <dbReference type="Proteomes" id="UP001500443"/>
    </source>
</evidence>
<dbReference type="Proteomes" id="UP001500443">
    <property type="component" value="Unassembled WGS sequence"/>
</dbReference>
<protein>
    <submittedName>
        <fullName evidence="2">Uncharacterized protein</fullName>
    </submittedName>
</protein>
<feature type="compositionally biased region" description="Basic and acidic residues" evidence="1">
    <location>
        <begin position="1"/>
        <end position="12"/>
    </location>
</feature>
<keyword evidence="3" id="KW-1185">Reference proteome</keyword>
<proteinExistence type="predicted"/>